<keyword evidence="4" id="KW-0812">Transmembrane</keyword>
<gene>
    <name evidence="7" type="primary">LOC102805062</name>
</gene>
<accession>A0ABM0MLL3</accession>
<evidence type="ECO:0000313" key="7">
    <source>
        <dbReference type="RefSeq" id="XP_006820904.1"/>
    </source>
</evidence>
<dbReference type="PANTHER" id="PTHR10605:SF65">
    <property type="entry name" value="GH20068P"/>
    <property type="match status" value="1"/>
</dbReference>
<dbReference type="Gene3D" id="3.40.50.300">
    <property type="entry name" value="P-loop containing nucleotide triphosphate hydrolases"/>
    <property type="match status" value="1"/>
</dbReference>
<feature type="compositionally biased region" description="Basic and acidic residues" evidence="3">
    <location>
        <begin position="37"/>
        <end position="58"/>
    </location>
</feature>
<protein>
    <submittedName>
        <fullName evidence="7">Heparan sulfate glucosamine 3-O-sulfotransferase 2-like</fullName>
    </submittedName>
</protein>
<evidence type="ECO:0000256" key="4">
    <source>
        <dbReference type="SAM" id="Phobius"/>
    </source>
</evidence>
<evidence type="ECO:0000256" key="2">
    <source>
        <dbReference type="ARBA" id="ARBA00023180"/>
    </source>
</evidence>
<name>A0ABM0MLL3_SACKO</name>
<dbReference type="GeneID" id="102805062"/>
<dbReference type="Pfam" id="PF00685">
    <property type="entry name" value="Sulfotransfer_1"/>
    <property type="match status" value="1"/>
</dbReference>
<evidence type="ECO:0000256" key="3">
    <source>
        <dbReference type="SAM" id="MobiDB-lite"/>
    </source>
</evidence>
<reference evidence="7" key="1">
    <citation type="submission" date="2025-08" db="UniProtKB">
        <authorList>
            <consortium name="RefSeq"/>
        </authorList>
    </citation>
    <scope>IDENTIFICATION</scope>
    <source>
        <tissue evidence="7">Testes</tissue>
    </source>
</reference>
<keyword evidence="1" id="KW-0808">Transferase</keyword>
<feature type="transmembrane region" description="Helical" evidence="4">
    <location>
        <begin position="6"/>
        <end position="25"/>
    </location>
</feature>
<dbReference type="RefSeq" id="XP_006820904.1">
    <property type="nucleotide sequence ID" value="XM_006820841.1"/>
</dbReference>
<dbReference type="PANTHER" id="PTHR10605">
    <property type="entry name" value="HEPARAN SULFATE SULFOTRANSFERASE"/>
    <property type="match status" value="1"/>
</dbReference>
<proteinExistence type="predicted"/>
<organism evidence="6 7">
    <name type="scientific">Saccoglossus kowalevskii</name>
    <name type="common">Acorn worm</name>
    <dbReference type="NCBI Taxonomy" id="10224"/>
    <lineage>
        <taxon>Eukaryota</taxon>
        <taxon>Metazoa</taxon>
        <taxon>Hemichordata</taxon>
        <taxon>Enteropneusta</taxon>
        <taxon>Harrimaniidae</taxon>
        <taxon>Saccoglossus</taxon>
    </lineage>
</organism>
<dbReference type="InterPro" id="IPR000863">
    <property type="entry name" value="Sulfotransferase_dom"/>
</dbReference>
<keyword evidence="4" id="KW-0472">Membrane</keyword>
<feature type="region of interest" description="Disordered" evidence="3">
    <location>
        <begin position="35"/>
        <end position="58"/>
    </location>
</feature>
<evidence type="ECO:0000256" key="1">
    <source>
        <dbReference type="ARBA" id="ARBA00022679"/>
    </source>
</evidence>
<feature type="domain" description="Sulfotransferase" evidence="5">
    <location>
        <begin position="110"/>
        <end position="305"/>
    </location>
</feature>
<dbReference type="InterPro" id="IPR027417">
    <property type="entry name" value="P-loop_NTPase"/>
</dbReference>
<sequence length="375" mass="44502">MKDVFFYFALLFTGSLPFVVMFLNYSHYHDHRAHTLSRNDDSDTVKEESSSRGERPEIASDVGTNLTTYIRTKFGHSCYREEAFDMWWERYYLDDELLVADQAGCGKRLSDVFIIGAKKCASDAVRDLLAIHPYVMFSRTRSAEIHFYDRHYKQGVDWYRNQFSYAREWQLILEKTPQTISFPEDAPRKMATEANQNTKIVAILCDPVVRAMSDYEHELKVKWYKIFNPPYYRIIRKSFKLSVFNESGLVDAGNELINMGMYSKHMKRWLEYFPKTQIHLADGNDFKLDPVSEIQKIETFLGLPNFVQQKHLDFTRSKFYCIIFPRLRCPQLRIKGREHPTLPDEDLAKLYDFYRPYDIELQQLFNRTFSWISNE</sequence>
<dbReference type="InterPro" id="IPR037359">
    <property type="entry name" value="NST/OST"/>
</dbReference>
<keyword evidence="6" id="KW-1185">Reference proteome</keyword>
<dbReference type="SUPFAM" id="SSF52540">
    <property type="entry name" value="P-loop containing nucleoside triphosphate hydrolases"/>
    <property type="match status" value="1"/>
</dbReference>
<evidence type="ECO:0000313" key="6">
    <source>
        <dbReference type="Proteomes" id="UP000694865"/>
    </source>
</evidence>
<dbReference type="Proteomes" id="UP000694865">
    <property type="component" value="Unplaced"/>
</dbReference>
<keyword evidence="2" id="KW-0325">Glycoprotein</keyword>
<evidence type="ECO:0000259" key="5">
    <source>
        <dbReference type="Pfam" id="PF00685"/>
    </source>
</evidence>
<keyword evidence="4" id="KW-1133">Transmembrane helix</keyword>